<accession>A0A9W9EKP3</accession>
<evidence type="ECO:0000313" key="4">
    <source>
        <dbReference type="Proteomes" id="UP001149165"/>
    </source>
</evidence>
<sequence length="463" mass="50590">MPKKAKKSAPSLSKTAFNKVCRQLEECIVGEHASAAFVCGGTIAIINTNTASHEASAKISKSKSKSTLKPSKPVTIFWTAKNDDSKASKLVLPLGNSSSSSSTDATTPAVDRLSQLVDDCEPAGFGKGQEAVMNLEYRKAGKLDPEQFATTFHPADFGIIENIEQVLVPNLNEANEALFTFRRVEAELYKLNIYSGPSGLFKKHVDTPRSKTQIGSLVVCLPSSFEGGNLIIEHDGKEADFDWQVQSADTIQWAAFYSDCEHEIKTITQGERVTLTYNLYIADALSGASIPSSIDPNVFPLHGELKTILSMPGFMKSGGVFGIFCSHAYPHTSKNASALLPSCLKGSDLVLYAVMHSLGMKVDVLPVLMYENDDDYNREGLSDGSSDEDTSYSTYKSFDKEVLVGDQLRGEFYAGDFYDDSSSKIIQESCERRVYKKPITWITTPTNGNEKIAMIYGSYGNEP</sequence>
<evidence type="ECO:0000256" key="1">
    <source>
        <dbReference type="RuleBase" id="RU003682"/>
    </source>
</evidence>
<dbReference type="PANTHER" id="PTHR33099:SF7">
    <property type="entry name" value="MYND-TYPE DOMAIN-CONTAINING PROTEIN"/>
    <property type="match status" value="1"/>
</dbReference>
<feature type="domain" description="Fe2OG dioxygenase" evidence="2">
    <location>
        <begin position="183"/>
        <end position="281"/>
    </location>
</feature>
<protein>
    <recommendedName>
        <fullName evidence="2">Fe2OG dioxygenase domain-containing protein</fullName>
    </recommendedName>
</protein>
<keyword evidence="1" id="KW-0560">Oxidoreductase</keyword>
<reference evidence="3" key="2">
    <citation type="journal article" date="2023" name="IMA Fungus">
        <title>Comparative genomic study of the Penicillium genus elucidates a diverse pangenome and 15 lateral gene transfer events.</title>
        <authorList>
            <person name="Petersen C."/>
            <person name="Sorensen T."/>
            <person name="Nielsen M.R."/>
            <person name="Sondergaard T.E."/>
            <person name="Sorensen J.L."/>
            <person name="Fitzpatrick D.A."/>
            <person name="Frisvad J.C."/>
            <person name="Nielsen K.L."/>
        </authorList>
    </citation>
    <scope>NUCLEOTIDE SEQUENCE</scope>
    <source>
        <strain evidence="3">IBT 30069</strain>
    </source>
</reference>
<dbReference type="Pfam" id="PF13640">
    <property type="entry name" value="2OG-FeII_Oxy_3"/>
    <property type="match status" value="1"/>
</dbReference>
<dbReference type="GO" id="GO:0016491">
    <property type="term" value="F:oxidoreductase activity"/>
    <property type="evidence" value="ECO:0007669"/>
    <property type="project" value="UniProtKB-KW"/>
</dbReference>
<dbReference type="InterPro" id="IPR005123">
    <property type="entry name" value="Oxoglu/Fe-dep_dioxygenase_dom"/>
</dbReference>
<evidence type="ECO:0000313" key="3">
    <source>
        <dbReference type="EMBL" id="KAJ5083628.1"/>
    </source>
</evidence>
<gene>
    <name evidence="3" type="ORF">N7456_013055</name>
</gene>
<dbReference type="AlphaFoldDB" id="A0A9W9EKP3"/>
<organism evidence="3 4">
    <name type="scientific">Penicillium angulare</name>
    <dbReference type="NCBI Taxonomy" id="116970"/>
    <lineage>
        <taxon>Eukaryota</taxon>
        <taxon>Fungi</taxon>
        <taxon>Dikarya</taxon>
        <taxon>Ascomycota</taxon>
        <taxon>Pezizomycotina</taxon>
        <taxon>Eurotiomycetes</taxon>
        <taxon>Eurotiomycetidae</taxon>
        <taxon>Eurotiales</taxon>
        <taxon>Aspergillaceae</taxon>
        <taxon>Penicillium</taxon>
    </lineage>
</organism>
<dbReference type="GO" id="GO:0046872">
    <property type="term" value="F:metal ion binding"/>
    <property type="evidence" value="ECO:0007669"/>
    <property type="project" value="UniProtKB-KW"/>
</dbReference>
<reference evidence="3" key="1">
    <citation type="submission" date="2022-11" db="EMBL/GenBank/DDBJ databases">
        <authorList>
            <person name="Petersen C."/>
        </authorList>
    </citation>
    <scope>NUCLEOTIDE SEQUENCE</scope>
    <source>
        <strain evidence="3">IBT 30069</strain>
    </source>
</reference>
<dbReference type="PROSITE" id="PS51471">
    <property type="entry name" value="FE2OG_OXY"/>
    <property type="match status" value="1"/>
</dbReference>
<dbReference type="InterPro" id="IPR044862">
    <property type="entry name" value="Pro_4_hyd_alph_FE2OG_OXY"/>
</dbReference>
<comment type="caution">
    <text evidence="3">The sequence shown here is derived from an EMBL/GenBank/DDBJ whole genome shotgun (WGS) entry which is preliminary data.</text>
</comment>
<comment type="similarity">
    <text evidence="1">Belongs to the iron/ascorbate-dependent oxidoreductase family.</text>
</comment>
<dbReference type="OrthoDB" id="27483at2759"/>
<dbReference type="Proteomes" id="UP001149165">
    <property type="component" value="Unassembled WGS sequence"/>
</dbReference>
<dbReference type="Gene3D" id="2.60.120.620">
    <property type="entry name" value="q2cbj1_9rhob like domain"/>
    <property type="match status" value="1"/>
</dbReference>
<dbReference type="EMBL" id="JAPQKH010000008">
    <property type="protein sequence ID" value="KAJ5083628.1"/>
    <property type="molecule type" value="Genomic_DNA"/>
</dbReference>
<name>A0A9W9EKP3_9EURO</name>
<keyword evidence="4" id="KW-1185">Reference proteome</keyword>
<dbReference type="PANTHER" id="PTHR33099">
    <property type="entry name" value="FE2OG DIOXYGENASE DOMAIN-CONTAINING PROTEIN"/>
    <property type="match status" value="1"/>
</dbReference>
<evidence type="ECO:0000259" key="2">
    <source>
        <dbReference type="PROSITE" id="PS51471"/>
    </source>
</evidence>
<keyword evidence="1" id="KW-0408">Iron</keyword>
<proteinExistence type="inferred from homology"/>
<keyword evidence="1" id="KW-0479">Metal-binding</keyword>